<comment type="subcellular location">
    <subcellularLocation>
        <location evidence="6">Cytoplasm</location>
    </subcellularLocation>
</comment>
<dbReference type="EMBL" id="AGXA01000016">
    <property type="protein sequence ID" value="EKU93745.1"/>
    <property type="molecule type" value="Genomic_DNA"/>
</dbReference>
<reference evidence="9 10" key="1">
    <citation type="submission" date="2012-09" db="EMBL/GenBank/DDBJ databases">
        <title>The Genome Sequence of Alloiococcus otitis ATCC 51267.</title>
        <authorList>
            <consortium name="The Broad Institute Genome Sequencing Platform"/>
            <person name="Earl A."/>
            <person name="Ward D."/>
            <person name="Feldgarden M."/>
            <person name="Gevers D."/>
            <person name="Huys G."/>
            <person name="Walker B."/>
            <person name="Young S.K."/>
            <person name="Zeng Q."/>
            <person name="Gargeya S."/>
            <person name="Fitzgerald M."/>
            <person name="Haas B."/>
            <person name="Abouelleil A."/>
            <person name="Alvarado L."/>
            <person name="Arachchi H.M."/>
            <person name="Berlin A.M."/>
            <person name="Chapman S.B."/>
            <person name="Goldberg J."/>
            <person name="Griggs A."/>
            <person name="Gujja S."/>
            <person name="Hansen M."/>
            <person name="Howarth C."/>
            <person name="Imamovic A."/>
            <person name="Larimer J."/>
            <person name="McCowen C."/>
            <person name="Montmayeur A."/>
            <person name="Murphy C."/>
            <person name="Neiman D."/>
            <person name="Pearson M."/>
            <person name="Priest M."/>
            <person name="Roberts A."/>
            <person name="Saif S."/>
            <person name="Shea T."/>
            <person name="Sisk P."/>
            <person name="Sykes S."/>
            <person name="Wortman J."/>
            <person name="Nusbaum C."/>
            <person name="Birren B."/>
        </authorList>
    </citation>
    <scope>NUCLEOTIDE SEQUENCE [LARGE SCALE GENOMIC DNA]</scope>
    <source>
        <strain evidence="9 10">ATCC 51267</strain>
    </source>
</reference>
<organism evidence="9 10">
    <name type="scientific">Alloiococcus otitis ATCC 51267</name>
    <dbReference type="NCBI Taxonomy" id="883081"/>
    <lineage>
        <taxon>Bacteria</taxon>
        <taxon>Bacillati</taxon>
        <taxon>Bacillota</taxon>
        <taxon>Bacilli</taxon>
        <taxon>Lactobacillales</taxon>
        <taxon>Carnobacteriaceae</taxon>
        <taxon>Alloiococcus</taxon>
    </lineage>
</organism>
<dbReference type="HOGENOM" id="CLU_042512_0_0_9"/>
<dbReference type="Gene3D" id="3.30.1370.50">
    <property type="entry name" value="R3H-like domain"/>
    <property type="match status" value="1"/>
</dbReference>
<keyword evidence="3 6" id="KW-0133">Cell shape</keyword>
<proteinExistence type="inferred from homology"/>
<dbReference type="InterPro" id="IPR001374">
    <property type="entry name" value="R3H_dom"/>
</dbReference>
<feature type="compositionally biased region" description="Polar residues" evidence="7">
    <location>
        <begin position="71"/>
        <end position="80"/>
    </location>
</feature>
<dbReference type="NCBIfam" id="NF041568">
    <property type="entry name" value="Jag_EloR"/>
    <property type="match status" value="1"/>
</dbReference>
<keyword evidence="5 6" id="KW-0961">Cell wall biogenesis/degradation</keyword>
<dbReference type="InterPro" id="IPR038247">
    <property type="entry name" value="Jag_N_dom_sf"/>
</dbReference>
<dbReference type="SUPFAM" id="SSF82708">
    <property type="entry name" value="R3H domain"/>
    <property type="match status" value="1"/>
</dbReference>
<dbReference type="InterPro" id="IPR036867">
    <property type="entry name" value="R3H_dom_sf"/>
</dbReference>
<dbReference type="CDD" id="cd02644">
    <property type="entry name" value="R3H_jag"/>
    <property type="match status" value="1"/>
</dbReference>
<dbReference type="GO" id="GO:0071555">
    <property type="term" value="P:cell wall organization"/>
    <property type="evidence" value="ECO:0007669"/>
    <property type="project" value="UniProtKB-KW"/>
</dbReference>
<gene>
    <name evidence="6" type="primary">khpB</name>
    <name evidence="6" type="synonym">eloR</name>
    <name evidence="9" type="ORF">HMPREF9698_00693</name>
</gene>
<feature type="region of interest" description="Disordered" evidence="7">
    <location>
        <begin position="57"/>
        <end position="184"/>
    </location>
</feature>
<evidence type="ECO:0000256" key="4">
    <source>
        <dbReference type="ARBA" id="ARBA00023186"/>
    </source>
</evidence>
<feature type="compositionally biased region" description="Polar residues" evidence="7">
    <location>
        <begin position="130"/>
        <end position="149"/>
    </location>
</feature>
<dbReference type="eggNOG" id="COG1847">
    <property type="taxonomic scope" value="Bacteria"/>
</dbReference>
<name>K9EWZ3_9LACT</name>
<dbReference type="PANTHER" id="PTHR35800:SF1">
    <property type="entry name" value="RNA-BINDING PROTEIN KHPB"/>
    <property type="match status" value="1"/>
</dbReference>
<evidence type="ECO:0000256" key="1">
    <source>
        <dbReference type="ARBA" id="ARBA00022490"/>
    </source>
</evidence>
<evidence type="ECO:0000256" key="5">
    <source>
        <dbReference type="ARBA" id="ARBA00023316"/>
    </source>
</evidence>
<protein>
    <recommendedName>
        <fullName evidence="6">RNA-binding protein KhpB</fullName>
    </recommendedName>
    <alternativeName>
        <fullName evidence="6">RNA-binding protein EloR</fullName>
    </alternativeName>
</protein>
<feature type="compositionally biased region" description="Polar residues" evidence="7">
    <location>
        <begin position="157"/>
        <end position="169"/>
    </location>
</feature>
<dbReference type="SMART" id="SM00393">
    <property type="entry name" value="R3H"/>
    <property type="match status" value="1"/>
</dbReference>
<dbReference type="STRING" id="883081.HMPREF9698_00693"/>
<dbReference type="PATRIC" id="fig|883081.3.peg.693"/>
<evidence type="ECO:0000313" key="10">
    <source>
        <dbReference type="Proteomes" id="UP000009875"/>
    </source>
</evidence>
<keyword evidence="1 6" id="KW-0963">Cytoplasm</keyword>
<comment type="similarity">
    <text evidence="6">Belongs to the KhpB RNA-binding protein family.</text>
</comment>
<dbReference type="Gene3D" id="3.30.30.80">
    <property type="entry name" value="probable RNA-binding protein from clostridium symbiosum atcc 14940"/>
    <property type="match status" value="1"/>
</dbReference>
<sequence>MIEKYTAQAKTEEEAIEKGLKELGITRSEAEIQVNTPATKGFLGFGAKDAVVTVKRKGKSQVDQVLEETVPKNSPLQDASASLDEEAGDTKDAPSSSQFQADLEGPEQDTGDQAESSQSQASEADFDQAGSDQADSSQLAQTTSGQASPASAKPLANQAQDQDSENQVEGQADKGPRNTRSRQDAFSQVPIQENQEDQEAISFVKDYLLSIIGHMGVDDVTIETIQDQQFIKYDIDTQDAGLVIGRHGKVLNGLQTLAQIQLHQRADNKLHAHVDAENYRSRRKGTVEHLAKKTAQQVINTNQSVILEPMPAHERKQIHRQLSRYSEVQTHSEGKEPHRYLVVEPKQV</sequence>
<evidence type="ECO:0000256" key="7">
    <source>
        <dbReference type="SAM" id="MobiDB-lite"/>
    </source>
</evidence>
<dbReference type="Pfam" id="PF01424">
    <property type="entry name" value="R3H"/>
    <property type="match status" value="1"/>
</dbReference>
<comment type="subunit">
    <text evidence="6">Forms a complex with KhpA.</text>
</comment>
<dbReference type="PANTHER" id="PTHR35800">
    <property type="entry name" value="PROTEIN JAG"/>
    <property type="match status" value="1"/>
</dbReference>
<accession>K9EWZ3</accession>
<comment type="caution">
    <text evidence="9">The sequence shown here is derived from an EMBL/GenBank/DDBJ whole genome shotgun (WGS) entry which is preliminary data.</text>
</comment>
<dbReference type="RefSeq" id="WP_003777389.1">
    <property type="nucleotide sequence ID" value="NZ_JH992958.1"/>
</dbReference>
<dbReference type="AlphaFoldDB" id="K9EWZ3"/>
<dbReference type="InterPro" id="IPR015946">
    <property type="entry name" value="KH_dom-like_a/b"/>
</dbReference>
<evidence type="ECO:0000256" key="3">
    <source>
        <dbReference type="ARBA" id="ARBA00022960"/>
    </source>
</evidence>
<comment type="caution">
    <text evidence="6">Lacks conserved residue(s) required for the propagation of feature annotation.</text>
</comment>
<dbReference type="GO" id="GO:0005737">
    <property type="term" value="C:cytoplasm"/>
    <property type="evidence" value="ECO:0007669"/>
    <property type="project" value="UniProtKB-SubCell"/>
</dbReference>
<dbReference type="InterPro" id="IPR034079">
    <property type="entry name" value="R3H_KhpB"/>
</dbReference>
<evidence type="ECO:0000259" key="8">
    <source>
        <dbReference type="PROSITE" id="PS51061"/>
    </source>
</evidence>
<keyword evidence="4 6" id="KW-0143">Chaperone</keyword>
<dbReference type="PROSITE" id="PS51061">
    <property type="entry name" value="R3H"/>
    <property type="match status" value="1"/>
</dbReference>
<comment type="function">
    <text evidence="6">A probable RNA chaperone. Forms a complex with KhpA which binds to cellular RNA and controls its expression. Plays a role in peptidoglycan (PG) homeostasis and cell length regulation.</text>
</comment>
<dbReference type="InterPro" id="IPR039247">
    <property type="entry name" value="KhpB"/>
</dbReference>
<dbReference type="InterPro" id="IPR038008">
    <property type="entry name" value="Jag_KH"/>
</dbReference>
<dbReference type="Gene3D" id="3.30.300.20">
    <property type="match status" value="1"/>
</dbReference>
<dbReference type="Pfam" id="PF13083">
    <property type="entry name" value="KH_KhpA-B"/>
    <property type="match status" value="1"/>
</dbReference>
<dbReference type="InterPro" id="IPR032782">
    <property type="entry name" value="KhpB_N"/>
</dbReference>
<dbReference type="CDD" id="cd02414">
    <property type="entry name" value="KH-II_Jag"/>
    <property type="match status" value="1"/>
</dbReference>
<dbReference type="GO" id="GO:0009252">
    <property type="term" value="P:peptidoglycan biosynthetic process"/>
    <property type="evidence" value="ECO:0007669"/>
    <property type="project" value="UniProtKB-UniRule"/>
</dbReference>
<feature type="domain" description="R3H" evidence="8">
    <location>
        <begin position="281"/>
        <end position="347"/>
    </location>
</feature>
<dbReference type="GO" id="GO:0008360">
    <property type="term" value="P:regulation of cell shape"/>
    <property type="evidence" value="ECO:0007669"/>
    <property type="project" value="UniProtKB-KW"/>
</dbReference>
<evidence type="ECO:0000313" key="9">
    <source>
        <dbReference type="EMBL" id="EKU93745.1"/>
    </source>
</evidence>
<comment type="domain">
    <text evidence="6">Has an N-terminal Jag-N domain and 2 RNA-binding domains (KH and R3H).</text>
</comment>
<dbReference type="Proteomes" id="UP000009875">
    <property type="component" value="Unassembled WGS sequence"/>
</dbReference>
<evidence type="ECO:0000256" key="2">
    <source>
        <dbReference type="ARBA" id="ARBA00022884"/>
    </source>
</evidence>
<dbReference type="Pfam" id="PF14804">
    <property type="entry name" value="Jag_N"/>
    <property type="match status" value="1"/>
</dbReference>
<keyword evidence="2 6" id="KW-0694">RNA-binding</keyword>
<dbReference type="SMART" id="SM01245">
    <property type="entry name" value="Jag_N"/>
    <property type="match status" value="1"/>
</dbReference>
<dbReference type="HAMAP" id="MF_00867">
    <property type="entry name" value="KhpB"/>
    <property type="match status" value="1"/>
</dbReference>
<keyword evidence="10" id="KW-1185">Reference proteome</keyword>
<evidence type="ECO:0000256" key="6">
    <source>
        <dbReference type="HAMAP-Rule" id="MF_00867"/>
    </source>
</evidence>
<dbReference type="GO" id="GO:0003723">
    <property type="term" value="F:RNA binding"/>
    <property type="evidence" value="ECO:0007669"/>
    <property type="project" value="UniProtKB-UniRule"/>
</dbReference>
<feature type="compositionally biased region" description="Low complexity" evidence="7">
    <location>
        <begin position="113"/>
        <end position="129"/>
    </location>
</feature>